<dbReference type="PANTHER" id="PTHR47926">
    <property type="entry name" value="PENTATRICOPEPTIDE REPEAT-CONTAINING PROTEIN"/>
    <property type="match status" value="1"/>
</dbReference>
<dbReference type="FunFam" id="1.25.40.10:FF:000395">
    <property type="entry name" value="Pentatricopeptide repeat-containing protein chloroplastic"/>
    <property type="match status" value="1"/>
</dbReference>
<comment type="caution">
    <text evidence="8">The sequence shown here is derived from an EMBL/GenBank/DDBJ whole genome shotgun (WGS) entry which is preliminary data.</text>
</comment>
<evidence type="ECO:0008006" key="9">
    <source>
        <dbReference type="Google" id="ProtNLM"/>
    </source>
</evidence>
<dbReference type="InterPro" id="IPR046848">
    <property type="entry name" value="E_motif"/>
</dbReference>
<dbReference type="PANTHER" id="PTHR47926:SF377">
    <property type="entry name" value="OS04G0469400 PROTEIN"/>
    <property type="match status" value="1"/>
</dbReference>
<dbReference type="OMA" id="CHEFTEL"/>
<dbReference type="Pfam" id="PF01535">
    <property type="entry name" value="PPR"/>
    <property type="match status" value="6"/>
</dbReference>
<dbReference type="FunFam" id="1.25.40.10:FF:000196">
    <property type="entry name" value="Pentatricopeptide repeat-containing protein At4g14850"/>
    <property type="match status" value="1"/>
</dbReference>
<dbReference type="EMBL" id="LNRQ01000001">
    <property type="protein sequence ID" value="KZN10043.1"/>
    <property type="molecule type" value="Genomic_DNA"/>
</dbReference>
<evidence type="ECO:0000256" key="4">
    <source>
        <dbReference type="ARBA" id="ARBA00022737"/>
    </source>
</evidence>
<proteinExistence type="inferred from homology"/>
<dbReference type="Gene3D" id="1.25.40.10">
    <property type="entry name" value="Tetratricopeptide repeat domain"/>
    <property type="match status" value="5"/>
</dbReference>
<gene>
    <name evidence="8" type="ORF">DCAR_002699</name>
</gene>
<name>A0A162B4W4_DAUCS</name>
<keyword evidence="2" id="KW-0150">Chloroplast</keyword>
<evidence type="ECO:0000256" key="5">
    <source>
        <dbReference type="ARBA" id="ARBA00022946"/>
    </source>
</evidence>
<dbReference type="InterPro" id="IPR046960">
    <property type="entry name" value="PPR_At4g14850-like_plant"/>
</dbReference>
<dbReference type="STRING" id="79200.A0A162B4W4"/>
<dbReference type="NCBIfam" id="TIGR00756">
    <property type="entry name" value="PPR"/>
    <property type="match status" value="4"/>
</dbReference>
<dbReference type="Gramene" id="KZN10043">
    <property type="protein sequence ID" value="KZN10043"/>
    <property type="gene ID" value="DCAR_002699"/>
</dbReference>
<dbReference type="GO" id="GO:0003729">
    <property type="term" value="F:mRNA binding"/>
    <property type="evidence" value="ECO:0007669"/>
    <property type="project" value="EnsemblPlants"/>
</dbReference>
<dbReference type="InterPro" id="IPR011990">
    <property type="entry name" value="TPR-like_helical_dom_sf"/>
</dbReference>
<evidence type="ECO:0000256" key="1">
    <source>
        <dbReference type="ARBA" id="ARBA00004229"/>
    </source>
</evidence>
<dbReference type="FunFam" id="1.25.40.10:FF:000090">
    <property type="entry name" value="Pentatricopeptide repeat-containing protein, chloroplastic"/>
    <property type="match status" value="1"/>
</dbReference>
<sequence length="650" mass="73146">MWVSGNSPDAWTFTSVLKACGECIEICHGKQIHGLVIKHGLFTNVFVLNALMAMYTKCRDQNAAMLLFDRMVETKDVVSWNSIISGFNANGQYMKALSSFRDMQVTEIFPTTYTFVITLQACEELVFLNFGKQIHASVLKSSHYADIYVANALIVMYSKCGKMAEAAIIFFDMEVKDNISWNSMLSGLVQNGLYDETREMFREMQKARYEPDKCSVLSMLATSGRLRNIFIGMELHAYTIKNGIDGDLQVGNTLIDMYAKCCKIDNMNNVFNRILFKDGISWTTIIAGYIQNNCHLKAIQFFREALLKRVNVDSMMIGSILQACSRLHCILLVKELHGYTMRRELSDIVQENTFLDLYGECGNVNYAFHLFEQMKIKDVVSWTSMISCYVNNRRANEGLALFLSMIAAGIKSDSVALVSALSAAADLSSLRKGKEINGFLIRKGFIKEGHVAGSLLDMYACCGAVQNSWKVFSSVDDKDLVLWTTMINAYGMHGYGETAIRLFQMMVGEKILPDHISFLALLYACSHSSLVDEGRKYFKSMICEYKLEPWPEHYVCLVDMLGRANQLDEAFQFVESMEVEPTAAVYCALLNACRIHHNKEGSDLAAKKLLELDPWDPGNYVLISNVKSILLKKNLVQSCGEDASGSCRNF</sequence>
<dbReference type="GO" id="GO:0009451">
    <property type="term" value="P:RNA modification"/>
    <property type="evidence" value="ECO:0007669"/>
    <property type="project" value="InterPro"/>
</dbReference>
<accession>A0A162B4W4</accession>
<keyword evidence="3" id="KW-0934">Plastid</keyword>
<evidence type="ECO:0000256" key="3">
    <source>
        <dbReference type="ARBA" id="ARBA00022640"/>
    </source>
</evidence>
<dbReference type="InterPro" id="IPR002885">
    <property type="entry name" value="PPR_rpt"/>
</dbReference>
<feature type="repeat" description="PPR" evidence="7">
    <location>
        <begin position="479"/>
        <end position="513"/>
    </location>
</feature>
<dbReference type="PROSITE" id="PS51375">
    <property type="entry name" value="PPR"/>
    <property type="match status" value="4"/>
</dbReference>
<feature type="repeat" description="PPR" evidence="7">
    <location>
        <begin position="177"/>
        <end position="211"/>
    </location>
</feature>
<dbReference type="Pfam" id="PF13041">
    <property type="entry name" value="PPR_2"/>
    <property type="match status" value="2"/>
</dbReference>
<comment type="similarity">
    <text evidence="6">Belongs to the PPR family. PCMP-E subfamily.</text>
</comment>
<protein>
    <recommendedName>
        <fullName evidence="9">Pentacotripeptide-repeat region of PRORP domain-containing protein</fullName>
    </recommendedName>
</protein>
<dbReference type="FunFam" id="1.25.40.10:FF:000073">
    <property type="entry name" value="Pentatricopeptide repeat-containing protein chloroplastic"/>
    <property type="match status" value="1"/>
</dbReference>
<feature type="repeat" description="PPR" evidence="7">
    <location>
        <begin position="76"/>
        <end position="110"/>
    </location>
</feature>
<reference evidence="8" key="1">
    <citation type="journal article" date="2016" name="Nat. Genet.">
        <title>A high-quality carrot genome assembly provides new insights into carotenoid accumulation and asterid genome evolution.</title>
        <authorList>
            <person name="Iorizzo M."/>
            <person name="Ellison S."/>
            <person name="Senalik D."/>
            <person name="Zeng P."/>
            <person name="Satapoomin P."/>
            <person name="Huang J."/>
            <person name="Bowman M."/>
            <person name="Iovene M."/>
            <person name="Sanseverino W."/>
            <person name="Cavagnaro P."/>
            <person name="Yildiz M."/>
            <person name="Macko-Podgorni A."/>
            <person name="Moranska E."/>
            <person name="Grzebelus E."/>
            <person name="Grzebelus D."/>
            <person name="Ashrafi H."/>
            <person name="Zheng Z."/>
            <person name="Cheng S."/>
            <person name="Spooner D."/>
            <person name="Van Deynze A."/>
            <person name="Simon P."/>
        </authorList>
    </citation>
    <scope>NUCLEOTIDE SEQUENCE [LARGE SCALE GENOMIC DNA]</scope>
    <source>
        <tissue evidence="8">Leaf</tissue>
    </source>
</reference>
<organism evidence="8">
    <name type="scientific">Daucus carota subsp. sativus</name>
    <name type="common">Carrot</name>
    <dbReference type="NCBI Taxonomy" id="79200"/>
    <lineage>
        <taxon>Eukaryota</taxon>
        <taxon>Viridiplantae</taxon>
        <taxon>Streptophyta</taxon>
        <taxon>Embryophyta</taxon>
        <taxon>Tracheophyta</taxon>
        <taxon>Spermatophyta</taxon>
        <taxon>Magnoliopsida</taxon>
        <taxon>eudicotyledons</taxon>
        <taxon>Gunneridae</taxon>
        <taxon>Pentapetalae</taxon>
        <taxon>asterids</taxon>
        <taxon>campanulids</taxon>
        <taxon>Apiales</taxon>
        <taxon>Apiaceae</taxon>
        <taxon>Apioideae</taxon>
        <taxon>Scandiceae</taxon>
        <taxon>Daucinae</taxon>
        <taxon>Daucus</taxon>
        <taxon>Daucus sect. Daucus</taxon>
    </lineage>
</organism>
<comment type="subcellular location">
    <subcellularLocation>
        <location evidence="1">Plastid</location>
        <location evidence="1">Chloroplast</location>
    </subcellularLocation>
</comment>
<keyword evidence="5" id="KW-0809">Transit peptide</keyword>
<evidence type="ECO:0000256" key="2">
    <source>
        <dbReference type="ARBA" id="ARBA00022528"/>
    </source>
</evidence>
<feature type="repeat" description="PPR" evidence="7">
    <location>
        <begin position="378"/>
        <end position="412"/>
    </location>
</feature>
<evidence type="ECO:0000256" key="7">
    <source>
        <dbReference type="PROSITE-ProRule" id="PRU00708"/>
    </source>
</evidence>
<keyword evidence="4" id="KW-0677">Repeat</keyword>
<dbReference type="AlphaFoldDB" id="A0A162B4W4"/>
<dbReference type="GO" id="GO:0009507">
    <property type="term" value="C:chloroplast"/>
    <property type="evidence" value="ECO:0007669"/>
    <property type="project" value="UniProtKB-SubCell"/>
</dbReference>
<evidence type="ECO:0000313" key="8">
    <source>
        <dbReference type="EMBL" id="KZN10043.1"/>
    </source>
</evidence>
<dbReference type="GO" id="GO:0031425">
    <property type="term" value="P:chloroplast RNA processing"/>
    <property type="evidence" value="ECO:0007669"/>
    <property type="project" value="EnsemblPlants"/>
</dbReference>
<evidence type="ECO:0000256" key="6">
    <source>
        <dbReference type="ARBA" id="ARBA00061659"/>
    </source>
</evidence>
<dbReference type="Pfam" id="PF20431">
    <property type="entry name" value="E_motif"/>
    <property type="match status" value="1"/>
</dbReference>